<proteinExistence type="inferred from homology"/>
<evidence type="ECO:0000256" key="2">
    <source>
        <dbReference type="ARBA" id="ARBA00022670"/>
    </source>
</evidence>
<evidence type="ECO:0000256" key="3">
    <source>
        <dbReference type="ARBA" id="ARBA00022750"/>
    </source>
</evidence>
<dbReference type="Gramene" id="TraesJAG5A03G02782800.1">
    <property type="protein sequence ID" value="TraesJAG5A03G02782800.1"/>
    <property type="gene ID" value="TraesJAG5A03G02782800"/>
</dbReference>
<dbReference type="Pfam" id="PF14541">
    <property type="entry name" value="TAXi_C"/>
    <property type="match status" value="1"/>
</dbReference>
<dbReference type="InterPro" id="IPR033121">
    <property type="entry name" value="PEPTIDASE_A1"/>
</dbReference>
<evidence type="ECO:0000256" key="6">
    <source>
        <dbReference type="RuleBase" id="RU000454"/>
    </source>
</evidence>
<sequence length="458" mass="51581">MRKKKKLRHAKQWRRLSSVANGYKYLTTLFAPSKETQSSSRDVKPQSAPTMAAMWSRIIGLLLLLPLGPSSAIKFPLIGNVYPDGHFYATLQIGHPLKPYFLDIDTGSNLTWLECDLPHQRCKGCHPRPAHPHYKPAAHNLMVRCHSWICAELRKDLPGSPKCPKNDPDRCHYDIQYVSGKSKGVLVNDMMFINGRDDKNCFFGCGYEQEEPVDQPSPPPVDGILGLGRGNVGFVAQLKVHNKITKNVIGHCLSIHGNGNLYIGDFRLPDGHITWVPMSRSLPYYSPGPATLLYDKHPIRDNPAFNVVFDSGSTYTYMPGQIYHDLLSKVQETLRKSPLKKVYDPALPQCWKGIMPFRSVDNVKNEFKALSLKITHAHVTSNFNIPPENYLIVTKYGNVCLGILDGSSHPLLKHLILIGDVTMQDLFVIYDNDKNRLGWINAQCNAMHDLESVMDSRL</sequence>
<dbReference type="Proteomes" id="UP000019116">
    <property type="component" value="Chromosome 5A"/>
</dbReference>
<dbReference type="Gramene" id="TraesCAD_scaffold_035667_01G000400.1">
    <property type="protein sequence ID" value="TraesCAD_scaffold_035667_01G000400.1"/>
    <property type="gene ID" value="TraesCAD_scaffold_035667_01G000400"/>
</dbReference>
<dbReference type="InterPro" id="IPR032799">
    <property type="entry name" value="TAXi_C"/>
</dbReference>
<dbReference type="Gramene" id="TraesARI5A03G02823460.1">
    <property type="protein sequence ID" value="TraesARI5A03G02823460.1"/>
    <property type="gene ID" value="TraesARI5A03G02823460"/>
</dbReference>
<dbReference type="STRING" id="4565.A0A3B6KUZ4"/>
<dbReference type="PANTHER" id="PTHR13683:SF609">
    <property type="entry name" value="PEPTIDASE A1 DOMAIN-CONTAINING PROTEIN"/>
    <property type="match status" value="1"/>
</dbReference>
<feature type="active site" evidence="5">
    <location>
        <position position="310"/>
    </location>
</feature>
<keyword evidence="2 6" id="KW-0645">Protease</keyword>
<dbReference type="Gramene" id="TraesKAR5A01G0430090.1">
    <property type="protein sequence ID" value="cds.TraesKAR5A01G0430090.1"/>
    <property type="gene ID" value="TraesKAR5A01G0430090"/>
</dbReference>
<dbReference type="SUPFAM" id="SSF50630">
    <property type="entry name" value="Acid proteases"/>
    <property type="match status" value="1"/>
</dbReference>
<dbReference type="Gramene" id="TraesPARA_EIv1.0_1506600.2">
    <property type="protein sequence ID" value="TraesPARA_EIv1.0_1506600.2.CDS"/>
    <property type="gene ID" value="TraesPARA_EIv1.0_1506600"/>
</dbReference>
<dbReference type="InterPro" id="IPR001461">
    <property type="entry name" value="Aspartic_peptidase_A1"/>
</dbReference>
<reference evidence="8" key="2">
    <citation type="submission" date="2018-10" db="UniProtKB">
        <authorList>
            <consortium name="EnsemblPlants"/>
        </authorList>
    </citation>
    <scope>IDENTIFICATION</scope>
</reference>
<dbReference type="GO" id="GO:0006508">
    <property type="term" value="P:proteolysis"/>
    <property type="evidence" value="ECO:0007669"/>
    <property type="project" value="UniProtKB-KW"/>
</dbReference>
<dbReference type="InterPro" id="IPR001969">
    <property type="entry name" value="Aspartic_peptidase_AS"/>
</dbReference>
<dbReference type="AlphaFoldDB" id="A0A3B6KUZ4"/>
<dbReference type="Gramene" id="TraesCS5A03G1266600.1">
    <property type="protein sequence ID" value="TraesCS5A03G1266600.1.CDS"/>
    <property type="gene ID" value="TraesCS5A03G1266600"/>
</dbReference>
<keyword evidence="9" id="KW-1185">Reference proteome</keyword>
<dbReference type="Gramene" id="TraesRN5A0101286500.1">
    <property type="protein sequence ID" value="TraesRN5A0101286500.1"/>
    <property type="gene ID" value="TraesRN5A0101286500"/>
</dbReference>
<organism evidence="8">
    <name type="scientific">Triticum aestivum</name>
    <name type="common">Wheat</name>
    <dbReference type="NCBI Taxonomy" id="4565"/>
    <lineage>
        <taxon>Eukaryota</taxon>
        <taxon>Viridiplantae</taxon>
        <taxon>Streptophyta</taxon>
        <taxon>Embryophyta</taxon>
        <taxon>Tracheophyta</taxon>
        <taxon>Spermatophyta</taxon>
        <taxon>Magnoliopsida</taxon>
        <taxon>Liliopsida</taxon>
        <taxon>Poales</taxon>
        <taxon>Poaceae</taxon>
        <taxon>BOP clade</taxon>
        <taxon>Pooideae</taxon>
        <taxon>Triticodae</taxon>
        <taxon>Triticeae</taxon>
        <taxon>Triticinae</taxon>
        <taxon>Triticum</taxon>
    </lineage>
</organism>
<name>A0A3B6KUZ4_WHEAT</name>
<dbReference type="OrthoDB" id="2747330at2759"/>
<dbReference type="Gene3D" id="2.40.70.10">
    <property type="entry name" value="Acid Proteases"/>
    <property type="match status" value="2"/>
</dbReference>
<keyword evidence="4 6" id="KW-0378">Hydrolase</keyword>
<feature type="active site" evidence="5">
    <location>
        <position position="105"/>
    </location>
</feature>
<evidence type="ECO:0000256" key="5">
    <source>
        <dbReference type="PIRSR" id="PIRSR601461-1"/>
    </source>
</evidence>
<evidence type="ECO:0000313" key="8">
    <source>
        <dbReference type="EnsemblPlants" id="TraesCS5A02G542000.1"/>
    </source>
</evidence>
<dbReference type="PROSITE" id="PS00141">
    <property type="entry name" value="ASP_PROTEASE"/>
    <property type="match status" value="1"/>
</dbReference>
<dbReference type="InterPro" id="IPR032861">
    <property type="entry name" value="TAXi_N"/>
</dbReference>
<evidence type="ECO:0000259" key="7">
    <source>
        <dbReference type="PROSITE" id="PS51767"/>
    </source>
</evidence>
<evidence type="ECO:0000256" key="4">
    <source>
        <dbReference type="ARBA" id="ARBA00022801"/>
    </source>
</evidence>
<feature type="domain" description="Peptidase A1" evidence="7">
    <location>
        <begin position="87"/>
        <end position="440"/>
    </location>
</feature>
<dbReference type="Pfam" id="PF14543">
    <property type="entry name" value="TAXi_N"/>
    <property type="match status" value="1"/>
</dbReference>
<dbReference type="OMA" id="ENGMLGW"/>
<dbReference type="Gramene" id="TraesCS5A02G542000.1">
    <property type="protein sequence ID" value="TraesCS5A02G542000.1"/>
    <property type="gene ID" value="TraesCS5A02G542000"/>
</dbReference>
<dbReference type="Gramene" id="TraesCLE_scaffold_033038_01G000300.1">
    <property type="protein sequence ID" value="TraesCLE_scaffold_033038_01G000300.1"/>
    <property type="gene ID" value="TraesCLE_scaffold_033038_01G000300"/>
</dbReference>
<dbReference type="FunFam" id="2.40.70.10:FF:000015">
    <property type="entry name" value="Aspartyl protease family protein"/>
    <property type="match status" value="1"/>
</dbReference>
<dbReference type="Gramene" id="TraesSTA5A03G02772610.1">
    <property type="protein sequence ID" value="TraesSTA5A03G02772610.1"/>
    <property type="gene ID" value="TraesSTA5A03G02772610"/>
</dbReference>
<dbReference type="Gramene" id="TraesPARA_EIv1.0_1506600.3">
    <property type="protein sequence ID" value="TraesPARA_EIv1.0_1506600.3.CDS"/>
    <property type="gene ID" value="TraesPARA_EIv1.0_1506600"/>
</dbReference>
<keyword evidence="3 6" id="KW-0064">Aspartyl protease</keyword>
<dbReference type="Gramene" id="TraesROB_scaffold_043715_01G000300.1">
    <property type="protein sequence ID" value="TraesROB_scaffold_043715_01G000300.1"/>
    <property type="gene ID" value="TraesROB_scaffold_043715_01G000300"/>
</dbReference>
<dbReference type="PANTHER" id="PTHR13683">
    <property type="entry name" value="ASPARTYL PROTEASES"/>
    <property type="match status" value="1"/>
</dbReference>
<protein>
    <recommendedName>
        <fullName evidence="7">Peptidase A1 domain-containing protein</fullName>
    </recommendedName>
</protein>
<dbReference type="Gramene" id="TraesWEE_scaffold_042470_01G000400.1">
    <property type="protein sequence ID" value="TraesWEE_scaffold_042470_01G000400.1"/>
    <property type="gene ID" value="TraesWEE_scaffold_042470_01G000400"/>
</dbReference>
<reference evidence="8" key="1">
    <citation type="submission" date="2018-08" db="EMBL/GenBank/DDBJ databases">
        <authorList>
            <person name="Rossello M."/>
        </authorList>
    </citation>
    <scope>NUCLEOTIDE SEQUENCE [LARGE SCALE GENOMIC DNA]</scope>
    <source>
        <strain evidence="8">cv. Chinese Spring</strain>
    </source>
</reference>
<evidence type="ECO:0000313" key="9">
    <source>
        <dbReference type="Proteomes" id="UP000019116"/>
    </source>
</evidence>
<dbReference type="PRINTS" id="PR00792">
    <property type="entry name" value="PEPSIN"/>
</dbReference>
<dbReference type="EnsemblPlants" id="TraesCS5A02G542000.1">
    <property type="protein sequence ID" value="TraesCS5A02G542000.1"/>
    <property type="gene ID" value="TraesCS5A02G542000"/>
</dbReference>
<accession>A0A3B6KUZ4</accession>
<dbReference type="SMR" id="A0A3B6KUZ4"/>
<dbReference type="PROSITE" id="PS51767">
    <property type="entry name" value="PEPTIDASE_A1"/>
    <property type="match status" value="1"/>
</dbReference>
<dbReference type="InterPro" id="IPR021109">
    <property type="entry name" value="Peptidase_aspartic_dom_sf"/>
</dbReference>
<evidence type="ECO:0000256" key="1">
    <source>
        <dbReference type="ARBA" id="ARBA00007447"/>
    </source>
</evidence>
<comment type="similarity">
    <text evidence="1 6">Belongs to the peptidase A1 family.</text>
</comment>
<dbReference type="GO" id="GO:0004190">
    <property type="term" value="F:aspartic-type endopeptidase activity"/>
    <property type="evidence" value="ECO:0007669"/>
    <property type="project" value="UniProtKB-KW"/>
</dbReference>